<keyword evidence="8" id="KW-1185">Reference proteome</keyword>
<dbReference type="AlphaFoldDB" id="A0A7I4YN02"/>
<feature type="transmembrane region" description="Helical" evidence="6">
    <location>
        <begin position="102"/>
        <end position="124"/>
    </location>
</feature>
<evidence type="ECO:0000256" key="2">
    <source>
        <dbReference type="ARBA" id="ARBA00022692"/>
    </source>
</evidence>
<feature type="transmembrane region" description="Helical" evidence="6">
    <location>
        <begin position="145"/>
        <end position="163"/>
    </location>
</feature>
<dbReference type="Gene3D" id="1.20.1070.10">
    <property type="entry name" value="Rhodopsin 7-helix transmembrane proteins"/>
    <property type="match status" value="1"/>
</dbReference>
<dbReference type="CDD" id="cd14978">
    <property type="entry name" value="7tmA_FMRFamide_R-like"/>
    <property type="match status" value="1"/>
</dbReference>
<evidence type="ECO:0000256" key="4">
    <source>
        <dbReference type="ARBA" id="ARBA00023136"/>
    </source>
</evidence>
<feature type="compositionally biased region" description="Polar residues" evidence="5">
    <location>
        <begin position="357"/>
        <end position="386"/>
    </location>
</feature>
<dbReference type="PANTHER" id="PTHR46895">
    <property type="entry name" value="PROTEIN CBG20548-RELATED"/>
    <property type="match status" value="1"/>
</dbReference>
<dbReference type="GO" id="GO:0016020">
    <property type="term" value="C:membrane"/>
    <property type="evidence" value="ECO:0007669"/>
    <property type="project" value="UniProtKB-SubCell"/>
</dbReference>
<evidence type="ECO:0000313" key="9">
    <source>
        <dbReference type="WBParaSite" id="HCON_00120770-00001"/>
    </source>
</evidence>
<dbReference type="GO" id="GO:0008528">
    <property type="term" value="F:G protein-coupled peptide receptor activity"/>
    <property type="evidence" value="ECO:0007669"/>
    <property type="project" value="InterPro"/>
</dbReference>
<evidence type="ECO:0000256" key="6">
    <source>
        <dbReference type="SAM" id="Phobius"/>
    </source>
</evidence>
<dbReference type="SUPFAM" id="SSF81321">
    <property type="entry name" value="Family A G protein-coupled receptor-like"/>
    <property type="match status" value="1"/>
</dbReference>
<evidence type="ECO:0000256" key="5">
    <source>
        <dbReference type="SAM" id="MobiDB-lite"/>
    </source>
</evidence>
<feature type="region of interest" description="Disordered" evidence="5">
    <location>
        <begin position="357"/>
        <end position="409"/>
    </location>
</feature>
<feature type="transmembrane region" description="Helical" evidence="6">
    <location>
        <begin position="29"/>
        <end position="50"/>
    </location>
</feature>
<evidence type="ECO:0000256" key="1">
    <source>
        <dbReference type="ARBA" id="ARBA00004370"/>
    </source>
</evidence>
<feature type="transmembrane region" description="Helical" evidence="6">
    <location>
        <begin position="308"/>
        <end position="328"/>
    </location>
</feature>
<dbReference type="InterPro" id="IPR019427">
    <property type="entry name" value="7TM_GPCR_serpentine_rcpt_Srw"/>
</dbReference>
<feature type="transmembrane region" description="Helical" evidence="6">
    <location>
        <begin position="267"/>
        <end position="288"/>
    </location>
</feature>
<feature type="transmembrane region" description="Helical" evidence="6">
    <location>
        <begin position="211"/>
        <end position="233"/>
    </location>
</feature>
<proteinExistence type="predicted"/>
<dbReference type="OMA" id="SIVYSPC"/>
<feature type="transmembrane region" description="Helical" evidence="6">
    <location>
        <begin position="62"/>
        <end position="82"/>
    </location>
</feature>
<dbReference type="WBParaSite" id="HCON_00120770-00001">
    <property type="protein sequence ID" value="HCON_00120770-00001"/>
    <property type="gene ID" value="HCON_00120770"/>
</dbReference>
<comment type="subcellular location">
    <subcellularLocation>
        <location evidence="1">Membrane</location>
    </subcellularLocation>
</comment>
<feature type="compositionally biased region" description="Polar residues" evidence="5">
    <location>
        <begin position="396"/>
        <end position="409"/>
    </location>
</feature>
<dbReference type="Proteomes" id="UP000025227">
    <property type="component" value="Unplaced"/>
</dbReference>
<reference evidence="9" key="1">
    <citation type="submission" date="2020-12" db="UniProtKB">
        <authorList>
            <consortium name="WormBaseParasite"/>
        </authorList>
    </citation>
    <scope>IDENTIFICATION</scope>
    <source>
        <strain evidence="9">MHco3</strain>
    </source>
</reference>
<evidence type="ECO:0000259" key="7">
    <source>
        <dbReference type="PROSITE" id="PS50262"/>
    </source>
</evidence>
<sequence length="409" mass="46291">MNATQKNSRCFPEEMMLLMSDTEKRINQLLFPIQFLVAVIGNSLTMSVLLSAHMKNRANHLLAFLALCDILVFVMMFPHYLAALDVFAHNTQFRLMHFNSKVHFAALTNWFSAAAIWFVLAVSVERLLIVKFPFRSLDNYNSWQIVFISMCILVGTFLLTSYHHVSYTCKTFTVCSGTQLIGGCYSNALPTWGSRPNPTSALTRQWIEMSVFLNAVFAVLLPVFAVAVLNISLVRLLKKRNTQELLVNTVNTNPSARHEQERKMTHTVLAIVTCFSLTQGPSALVFIYQLLYPSSSAGLRTASIVANQLVLTGKMLNVVLFCMTSSTFRRKLFQTCRRWLLVVLYFDRHRGIRPGFSRTQSKSQVTQKTSLVYSPSSRVQSSTESEMSLKKKPSRSEYSINTPNGESMQ</sequence>
<organism evidence="8 9">
    <name type="scientific">Haemonchus contortus</name>
    <name type="common">Barber pole worm</name>
    <dbReference type="NCBI Taxonomy" id="6289"/>
    <lineage>
        <taxon>Eukaryota</taxon>
        <taxon>Metazoa</taxon>
        <taxon>Ecdysozoa</taxon>
        <taxon>Nematoda</taxon>
        <taxon>Chromadorea</taxon>
        <taxon>Rhabditida</taxon>
        <taxon>Rhabditina</taxon>
        <taxon>Rhabditomorpha</taxon>
        <taxon>Strongyloidea</taxon>
        <taxon>Trichostrongylidae</taxon>
        <taxon>Haemonchus</taxon>
    </lineage>
</organism>
<dbReference type="PROSITE" id="PS50262">
    <property type="entry name" value="G_PROTEIN_RECEP_F1_2"/>
    <property type="match status" value="1"/>
</dbReference>
<dbReference type="Pfam" id="PF10324">
    <property type="entry name" value="7TM_GPCR_Srw"/>
    <property type="match status" value="1"/>
</dbReference>
<evidence type="ECO:0000313" key="8">
    <source>
        <dbReference type="Proteomes" id="UP000025227"/>
    </source>
</evidence>
<keyword evidence="3 6" id="KW-1133">Transmembrane helix</keyword>
<dbReference type="OrthoDB" id="9990906at2759"/>
<accession>A0A7I4YN02</accession>
<protein>
    <submittedName>
        <fullName evidence="9">G_PROTEIN_RECEP_F1_2 domain-containing protein</fullName>
    </submittedName>
</protein>
<keyword evidence="4 6" id="KW-0472">Membrane</keyword>
<evidence type="ECO:0000256" key="3">
    <source>
        <dbReference type="ARBA" id="ARBA00022989"/>
    </source>
</evidence>
<dbReference type="InterPro" id="IPR000276">
    <property type="entry name" value="GPCR_Rhodpsn"/>
</dbReference>
<dbReference type="InterPro" id="IPR017452">
    <property type="entry name" value="GPCR_Rhodpsn_7TM"/>
</dbReference>
<dbReference type="PRINTS" id="PR00237">
    <property type="entry name" value="GPCRRHODOPSN"/>
</dbReference>
<name>A0A7I4YN02_HAECO</name>
<dbReference type="PANTHER" id="PTHR46895:SF7">
    <property type="entry name" value="G-PROTEIN COUPLED RECEPTORS FAMILY 1 PROFILE DOMAIN-CONTAINING PROTEIN"/>
    <property type="match status" value="1"/>
</dbReference>
<feature type="domain" description="G-protein coupled receptors family 1 profile" evidence="7">
    <location>
        <begin position="41"/>
        <end position="321"/>
    </location>
</feature>
<keyword evidence="2 6" id="KW-0812">Transmembrane</keyword>